<dbReference type="PANTHER" id="PTHR36115:SF6">
    <property type="entry name" value="PROLINE-RICH ANTIGEN HOMOLOG"/>
    <property type="match status" value="1"/>
</dbReference>
<keyword evidence="4 7" id="KW-1133">Transmembrane helix</keyword>
<evidence type="ECO:0000256" key="7">
    <source>
        <dbReference type="SAM" id="Phobius"/>
    </source>
</evidence>
<evidence type="ECO:0000256" key="4">
    <source>
        <dbReference type="ARBA" id="ARBA00022989"/>
    </source>
</evidence>
<evidence type="ECO:0000256" key="5">
    <source>
        <dbReference type="ARBA" id="ARBA00023136"/>
    </source>
</evidence>
<comment type="subcellular location">
    <subcellularLocation>
        <location evidence="1">Cell membrane</location>
        <topology evidence="1">Multi-pass membrane protein</topology>
    </subcellularLocation>
</comment>
<dbReference type="PANTHER" id="PTHR36115">
    <property type="entry name" value="PROLINE-RICH ANTIGEN HOMOLOG-RELATED"/>
    <property type="match status" value="1"/>
</dbReference>
<evidence type="ECO:0000256" key="3">
    <source>
        <dbReference type="ARBA" id="ARBA00022692"/>
    </source>
</evidence>
<evidence type="ECO:0000256" key="1">
    <source>
        <dbReference type="ARBA" id="ARBA00004651"/>
    </source>
</evidence>
<dbReference type="EMBL" id="JAYGJQ010000001">
    <property type="protein sequence ID" value="MEA9355909.1"/>
    <property type="molecule type" value="Genomic_DNA"/>
</dbReference>
<sequence length="224" mass="25733">MTEKKTGTRTIVKPQSMSMSEGTSQFHVETAPLDPFDDGKKRKLKLDYDTQKPAKSRQQLYNEMKQEEEILDQDVYQYASIVERGISLAIDCVFIFILYKLVVFLVPLEFKLSHYFMDQYKIQFMFGEAAFIKLLLILSTIAALFFGIVFPMAFFNNSLGKKLVGLKVRGDEKYTLTISEAFMREVIMKPISMGCLVGFVLPFFGGKERKSLHDKVMHTFVIKG</sequence>
<accession>A0ABU5VS85</accession>
<dbReference type="InterPro" id="IPR010432">
    <property type="entry name" value="RDD"/>
</dbReference>
<evidence type="ECO:0000256" key="2">
    <source>
        <dbReference type="ARBA" id="ARBA00022475"/>
    </source>
</evidence>
<keyword evidence="3 7" id="KW-0812">Transmembrane</keyword>
<feature type="transmembrane region" description="Helical" evidence="7">
    <location>
        <begin position="86"/>
        <end position="110"/>
    </location>
</feature>
<dbReference type="RefSeq" id="WP_323575552.1">
    <property type="nucleotide sequence ID" value="NZ_JAYGJQ010000001.1"/>
</dbReference>
<keyword evidence="10" id="KW-1185">Reference proteome</keyword>
<dbReference type="InterPro" id="IPR051791">
    <property type="entry name" value="Pra-immunoreactive"/>
</dbReference>
<evidence type="ECO:0000259" key="8">
    <source>
        <dbReference type="Pfam" id="PF06271"/>
    </source>
</evidence>
<protein>
    <submittedName>
        <fullName evidence="9">RDD family protein</fullName>
    </submittedName>
</protein>
<keyword evidence="5 7" id="KW-0472">Membrane</keyword>
<reference evidence="9 10" key="1">
    <citation type="submission" date="2023-11" db="EMBL/GenBank/DDBJ databases">
        <title>A Novel Polar Bacteriovorax (B. antarcticus) Isolated from the Biocrust in Antarctica.</title>
        <authorList>
            <person name="Mun W."/>
            <person name="Choi S.Y."/>
            <person name="Mitchell R.J."/>
        </authorList>
    </citation>
    <scope>NUCLEOTIDE SEQUENCE [LARGE SCALE GENOMIC DNA]</scope>
    <source>
        <strain evidence="9 10">PP10</strain>
    </source>
</reference>
<evidence type="ECO:0000313" key="10">
    <source>
        <dbReference type="Proteomes" id="UP001302274"/>
    </source>
</evidence>
<organism evidence="9 10">
    <name type="scientific">Bacteriovorax antarcticus</name>
    <dbReference type="NCBI Taxonomy" id="3088717"/>
    <lineage>
        <taxon>Bacteria</taxon>
        <taxon>Pseudomonadati</taxon>
        <taxon>Bdellovibrionota</taxon>
        <taxon>Bacteriovoracia</taxon>
        <taxon>Bacteriovoracales</taxon>
        <taxon>Bacteriovoracaceae</taxon>
        <taxon>Bacteriovorax</taxon>
    </lineage>
</organism>
<comment type="caution">
    <text evidence="9">The sequence shown here is derived from an EMBL/GenBank/DDBJ whole genome shotgun (WGS) entry which is preliminary data.</text>
</comment>
<dbReference type="Pfam" id="PF06271">
    <property type="entry name" value="RDD"/>
    <property type="match status" value="1"/>
</dbReference>
<proteinExistence type="predicted"/>
<name>A0ABU5VS85_9BACT</name>
<feature type="domain" description="RDD" evidence="8">
    <location>
        <begin position="78"/>
        <end position="217"/>
    </location>
</feature>
<keyword evidence="2" id="KW-1003">Cell membrane</keyword>
<feature type="transmembrane region" description="Helical" evidence="7">
    <location>
        <begin position="131"/>
        <end position="154"/>
    </location>
</feature>
<feature type="compositionally biased region" description="Polar residues" evidence="6">
    <location>
        <begin position="13"/>
        <end position="23"/>
    </location>
</feature>
<dbReference type="Proteomes" id="UP001302274">
    <property type="component" value="Unassembled WGS sequence"/>
</dbReference>
<evidence type="ECO:0000313" key="9">
    <source>
        <dbReference type="EMBL" id="MEA9355909.1"/>
    </source>
</evidence>
<gene>
    <name evidence="9" type="ORF">SHI21_06845</name>
</gene>
<feature type="region of interest" description="Disordered" evidence="6">
    <location>
        <begin position="1"/>
        <end position="23"/>
    </location>
</feature>
<evidence type="ECO:0000256" key="6">
    <source>
        <dbReference type="SAM" id="MobiDB-lite"/>
    </source>
</evidence>